<feature type="region of interest" description="Disordered" evidence="1">
    <location>
        <begin position="1"/>
        <end position="118"/>
    </location>
</feature>
<gene>
    <name evidence="3" type="ORF">M0812_10126</name>
</gene>
<evidence type="ECO:0000313" key="4">
    <source>
        <dbReference type="Proteomes" id="UP001146793"/>
    </source>
</evidence>
<feature type="transmembrane region" description="Helical" evidence="2">
    <location>
        <begin position="291"/>
        <end position="312"/>
    </location>
</feature>
<keyword evidence="2" id="KW-0812">Transmembrane</keyword>
<feature type="transmembrane region" description="Helical" evidence="2">
    <location>
        <begin position="175"/>
        <end position="195"/>
    </location>
</feature>
<evidence type="ECO:0000256" key="2">
    <source>
        <dbReference type="SAM" id="Phobius"/>
    </source>
</evidence>
<feature type="transmembrane region" description="Helical" evidence="2">
    <location>
        <begin position="201"/>
        <end position="218"/>
    </location>
</feature>
<sequence>MLSSSTSETPSSEKNLVLEEVSSTTSGSDVQNFKKTNRKNKNKNTNKAKKKKKKIEGKKEKKKKKPSNQDQDENVSEEEKENENDNDNDSENKNGNGNEMNRKSNLSQSEEDDEDEEKVDVNNVMVLLKFLQEDPKVKKNKPSLWKRFQTWRKRKRKRKRKKQKKEKDVESEMNYLLSILFLFYPIFLFLCFFTHYNLITVPYIAIYFIIMITPSHIYTRGVKKYQYLNFLLLICALIISLLIIIGQIVFNSIPWENGENADNPTYDGSDGQEFYSMIGFEIVSGDAFKGFLVLTPDILLFLITFITLLLFYKDHKKNFEIGIVEKSK</sequence>
<feature type="compositionally biased region" description="Basic residues" evidence="1">
    <location>
        <begin position="35"/>
        <end position="66"/>
    </location>
</feature>
<feature type="transmembrane region" description="Helical" evidence="2">
    <location>
        <begin position="230"/>
        <end position="250"/>
    </location>
</feature>
<proteinExistence type="predicted"/>
<feature type="compositionally biased region" description="Acidic residues" evidence="1">
    <location>
        <begin position="109"/>
        <end position="118"/>
    </location>
</feature>
<dbReference type="EMBL" id="JANTQA010000023">
    <property type="protein sequence ID" value="KAJ3444273.1"/>
    <property type="molecule type" value="Genomic_DNA"/>
</dbReference>
<organism evidence="3 4">
    <name type="scientific">Anaeramoeba flamelloides</name>
    <dbReference type="NCBI Taxonomy" id="1746091"/>
    <lineage>
        <taxon>Eukaryota</taxon>
        <taxon>Metamonada</taxon>
        <taxon>Anaeramoebidae</taxon>
        <taxon>Anaeramoeba</taxon>
    </lineage>
</organism>
<keyword evidence="2" id="KW-0472">Membrane</keyword>
<accession>A0AAV7ZV38</accession>
<feature type="compositionally biased region" description="Polar residues" evidence="1">
    <location>
        <begin position="21"/>
        <end position="33"/>
    </location>
</feature>
<dbReference type="AlphaFoldDB" id="A0AAV7ZV38"/>
<feature type="compositionally biased region" description="Low complexity" evidence="1">
    <location>
        <begin position="1"/>
        <end position="13"/>
    </location>
</feature>
<dbReference type="Proteomes" id="UP001146793">
    <property type="component" value="Unassembled WGS sequence"/>
</dbReference>
<reference evidence="3" key="1">
    <citation type="submission" date="2022-08" db="EMBL/GenBank/DDBJ databases">
        <title>Novel sulphate-reducing endosymbionts in the free-living metamonad Anaeramoeba.</title>
        <authorList>
            <person name="Jerlstrom-Hultqvist J."/>
            <person name="Cepicka I."/>
            <person name="Gallot-Lavallee L."/>
            <person name="Salas-Leiva D."/>
            <person name="Curtis B.A."/>
            <person name="Zahonova K."/>
            <person name="Pipaliya S."/>
            <person name="Dacks J."/>
            <person name="Roger A.J."/>
        </authorList>
    </citation>
    <scope>NUCLEOTIDE SEQUENCE</scope>
    <source>
        <strain evidence="3">Busselton2</strain>
    </source>
</reference>
<evidence type="ECO:0000313" key="3">
    <source>
        <dbReference type="EMBL" id="KAJ3444273.1"/>
    </source>
</evidence>
<feature type="compositionally biased region" description="Acidic residues" evidence="1">
    <location>
        <begin position="70"/>
        <end position="89"/>
    </location>
</feature>
<name>A0AAV7ZV38_9EUKA</name>
<keyword evidence="2" id="KW-1133">Transmembrane helix</keyword>
<comment type="caution">
    <text evidence="3">The sequence shown here is derived from an EMBL/GenBank/DDBJ whole genome shotgun (WGS) entry which is preliminary data.</text>
</comment>
<protein>
    <submittedName>
        <fullName evidence="3">Neurofilament triplet m protein-like protein</fullName>
    </submittedName>
</protein>
<evidence type="ECO:0000256" key="1">
    <source>
        <dbReference type="SAM" id="MobiDB-lite"/>
    </source>
</evidence>